<evidence type="ECO:0000313" key="2">
    <source>
        <dbReference type="Proteomes" id="UP001567538"/>
    </source>
</evidence>
<keyword evidence="2" id="KW-1185">Reference proteome</keyword>
<dbReference type="EMBL" id="JBEAFC010000008">
    <property type="protein sequence ID" value="KAL1544187.1"/>
    <property type="molecule type" value="Genomic_DNA"/>
</dbReference>
<name>A0ABD1GJL7_SALDI</name>
<proteinExistence type="predicted"/>
<evidence type="ECO:0000313" key="1">
    <source>
        <dbReference type="EMBL" id="KAL1544187.1"/>
    </source>
</evidence>
<reference evidence="1 2" key="1">
    <citation type="submission" date="2024-06" db="EMBL/GenBank/DDBJ databases">
        <title>A chromosome level genome sequence of Diviner's sage (Salvia divinorum).</title>
        <authorList>
            <person name="Ford S.A."/>
            <person name="Ro D.-K."/>
            <person name="Ness R.W."/>
            <person name="Phillips M.A."/>
        </authorList>
    </citation>
    <scope>NUCLEOTIDE SEQUENCE [LARGE SCALE GENOMIC DNA]</scope>
    <source>
        <strain evidence="1">SAF-2024a</strain>
        <tissue evidence="1">Leaf</tissue>
    </source>
</reference>
<dbReference type="AlphaFoldDB" id="A0ABD1GJL7"/>
<sequence>MTSPEHVAYRKWLRSHPNPFLRTTHPSDHPSTLPEYIILKTLNTLNSTGSSNHCVGARHNFQIPLDQDG</sequence>
<gene>
    <name evidence="1" type="ORF">AAHA92_21071</name>
</gene>
<accession>A0ABD1GJL7</accession>
<dbReference type="Proteomes" id="UP001567538">
    <property type="component" value="Unassembled WGS sequence"/>
</dbReference>
<comment type="caution">
    <text evidence="1">The sequence shown here is derived from an EMBL/GenBank/DDBJ whole genome shotgun (WGS) entry which is preliminary data.</text>
</comment>
<organism evidence="1 2">
    <name type="scientific">Salvia divinorum</name>
    <name type="common">Maria pastora</name>
    <name type="synonym">Diviner's sage</name>
    <dbReference type="NCBI Taxonomy" id="28513"/>
    <lineage>
        <taxon>Eukaryota</taxon>
        <taxon>Viridiplantae</taxon>
        <taxon>Streptophyta</taxon>
        <taxon>Embryophyta</taxon>
        <taxon>Tracheophyta</taxon>
        <taxon>Spermatophyta</taxon>
        <taxon>Magnoliopsida</taxon>
        <taxon>eudicotyledons</taxon>
        <taxon>Gunneridae</taxon>
        <taxon>Pentapetalae</taxon>
        <taxon>asterids</taxon>
        <taxon>lamiids</taxon>
        <taxon>Lamiales</taxon>
        <taxon>Lamiaceae</taxon>
        <taxon>Nepetoideae</taxon>
        <taxon>Mentheae</taxon>
        <taxon>Salviinae</taxon>
        <taxon>Salvia</taxon>
        <taxon>Salvia subgen. Calosphace</taxon>
    </lineage>
</organism>
<protein>
    <submittedName>
        <fullName evidence="1">Uncharacterized protein</fullName>
    </submittedName>
</protein>